<name>D2U0X7_9GAMM</name>
<keyword evidence="2" id="KW-0812">Transmembrane</keyword>
<dbReference type="EMBL" id="FN545223">
    <property type="protein sequence ID" value="CBA74206.1"/>
    <property type="molecule type" value="Genomic_DNA"/>
</dbReference>
<protein>
    <submittedName>
        <fullName evidence="3">Uncharacterized protein</fullName>
    </submittedName>
</protein>
<gene>
    <name evidence="3" type="ORF">ARN_21680</name>
</gene>
<dbReference type="AlphaFoldDB" id="D2U0X7"/>
<proteinExistence type="predicted"/>
<keyword evidence="2" id="KW-1133">Transmembrane helix</keyword>
<evidence type="ECO:0000313" key="3">
    <source>
        <dbReference type="EMBL" id="CBA74206.1"/>
    </source>
</evidence>
<reference evidence="3" key="1">
    <citation type="journal article" date="2010" name="Insect Mol. Biol.">
        <title>The draft genome sequence of Arsenophonus nasoniae, son-killer bacterium of Nasonia vitripennis, reveals genes associated with virulence and symbiosis.</title>
        <authorList>
            <person name="Wilkes T."/>
            <person name="Darby A.C."/>
            <person name="Choi J."/>
            <person name="Colborne J.K."/>
            <person name="Werren J.H."/>
            <person name="Hurst G.D.D."/>
        </authorList>
    </citation>
    <scope>NUCLEOTIDE SEQUENCE</scope>
</reference>
<keyword evidence="1" id="KW-0175">Coiled coil</keyword>
<sequence length="185" mass="21258">MNRMDEKEPNPRSARDALMIELIGDLGRVNDQITALPADIKYAIEGSLRLIADAVEQTEKSVEEVLEKYRAEINASAKTEAQNFKKLIAQTKNEMTITLAENERDKNHTLSVIMAVLVIFSTLFCGCMLGFLFYTQQKHDERIEGYIDAYQMQQTVLKRLPEKIQKQFEEEKRKLLTQGKPFVQS</sequence>
<evidence type="ECO:0000256" key="1">
    <source>
        <dbReference type="SAM" id="Coils"/>
    </source>
</evidence>
<accession>D2U0X7</accession>
<feature type="transmembrane region" description="Helical" evidence="2">
    <location>
        <begin position="112"/>
        <end position="134"/>
    </location>
</feature>
<evidence type="ECO:0000256" key="2">
    <source>
        <dbReference type="SAM" id="Phobius"/>
    </source>
</evidence>
<organism evidence="3">
    <name type="scientific">Arsenophonus nasoniae</name>
    <name type="common">son-killer infecting Nasonia vitripennis</name>
    <dbReference type="NCBI Taxonomy" id="638"/>
    <lineage>
        <taxon>Bacteria</taxon>
        <taxon>Pseudomonadati</taxon>
        <taxon>Pseudomonadota</taxon>
        <taxon>Gammaproteobacteria</taxon>
        <taxon>Enterobacterales</taxon>
        <taxon>Morganellaceae</taxon>
        <taxon>Arsenophonus</taxon>
    </lineage>
</organism>
<keyword evidence="2" id="KW-0472">Membrane</keyword>
<feature type="coiled-coil region" evidence="1">
    <location>
        <begin position="52"/>
        <end position="94"/>
    </location>
</feature>